<keyword evidence="4 9" id="KW-0547">Nucleotide-binding</keyword>
<dbReference type="InterPro" id="IPR017441">
    <property type="entry name" value="Protein_kinase_ATP_BS"/>
</dbReference>
<dbReference type="AlphaFoldDB" id="A0A1X2GBQ3"/>
<reference evidence="12 13" key="1">
    <citation type="submission" date="2016-07" db="EMBL/GenBank/DDBJ databases">
        <title>Pervasive Adenine N6-methylation of Active Genes in Fungi.</title>
        <authorList>
            <consortium name="DOE Joint Genome Institute"/>
            <person name="Mondo S.J."/>
            <person name="Dannebaum R.O."/>
            <person name="Kuo R.C."/>
            <person name="Labutti K."/>
            <person name="Haridas S."/>
            <person name="Kuo A."/>
            <person name="Salamov A."/>
            <person name="Ahrendt S.R."/>
            <person name="Lipzen A."/>
            <person name="Sullivan W."/>
            <person name="Andreopoulos W.B."/>
            <person name="Clum A."/>
            <person name="Lindquist E."/>
            <person name="Daum C."/>
            <person name="Ramamoorthy G.K."/>
            <person name="Gryganskyi A."/>
            <person name="Culley D."/>
            <person name="Magnuson J.K."/>
            <person name="James T.Y."/>
            <person name="O'Malley M.A."/>
            <person name="Stajich J.E."/>
            <person name="Spatafora J.W."/>
            <person name="Visel A."/>
            <person name="Grigoriev I.V."/>
        </authorList>
    </citation>
    <scope>NUCLEOTIDE SEQUENCE [LARGE SCALE GENOMIC DNA]</scope>
    <source>
        <strain evidence="12 13">NRRL 3301</strain>
    </source>
</reference>
<keyword evidence="2 10" id="KW-0723">Serine/threonine-protein kinase</keyword>
<dbReference type="STRING" id="101127.A0A1X2GBQ3"/>
<dbReference type="Proteomes" id="UP000242146">
    <property type="component" value="Unassembled WGS sequence"/>
</dbReference>
<evidence type="ECO:0000256" key="2">
    <source>
        <dbReference type="ARBA" id="ARBA00022527"/>
    </source>
</evidence>
<dbReference type="GO" id="GO:0004674">
    <property type="term" value="F:protein serine/threonine kinase activity"/>
    <property type="evidence" value="ECO:0007669"/>
    <property type="project" value="UniProtKB-KW"/>
</dbReference>
<keyword evidence="5 12" id="KW-0418">Kinase</keyword>
<dbReference type="PROSITE" id="PS50011">
    <property type="entry name" value="PROTEIN_KINASE_DOM"/>
    <property type="match status" value="1"/>
</dbReference>
<evidence type="ECO:0000313" key="13">
    <source>
        <dbReference type="Proteomes" id="UP000242146"/>
    </source>
</evidence>
<dbReference type="CDD" id="cd05123">
    <property type="entry name" value="STKc_AGC"/>
    <property type="match status" value="1"/>
</dbReference>
<comment type="catalytic activity">
    <reaction evidence="8">
        <text>L-seryl-[protein] + ATP = O-phospho-L-seryl-[protein] + ADP + H(+)</text>
        <dbReference type="Rhea" id="RHEA:17989"/>
        <dbReference type="Rhea" id="RHEA-COMP:9863"/>
        <dbReference type="Rhea" id="RHEA-COMP:11604"/>
        <dbReference type="ChEBI" id="CHEBI:15378"/>
        <dbReference type="ChEBI" id="CHEBI:29999"/>
        <dbReference type="ChEBI" id="CHEBI:30616"/>
        <dbReference type="ChEBI" id="CHEBI:83421"/>
        <dbReference type="ChEBI" id="CHEBI:456216"/>
        <dbReference type="EC" id="2.7.11.1"/>
    </reaction>
</comment>
<dbReference type="InterPro" id="IPR008271">
    <property type="entry name" value="Ser/Thr_kinase_AS"/>
</dbReference>
<dbReference type="FunFam" id="3.30.200.20:FF:000042">
    <property type="entry name" value="Aurora kinase A"/>
    <property type="match status" value="1"/>
</dbReference>
<evidence type="ECO:0000256" key="1">
    <source>
        <dbReference type="ARBA" id="ARBA00012513"/>
    </source>
</evidence>
<dbReference type="Pfam" id="PF00069">
    <property type="entry name" value="Pkinase"/>
    <property type="match status" value="1"/>
</dbReference>
<keyword evidence="13" id="KW-1185">Reference proteome</keyword>
<dbReference type="EC" id="2.7.11.1" evidence="1"/>
<evidence type="ECO:0000256" key="8">
    <source>
        <dbReference type="ARBA" id="ARBA00048679"/>
    </source>
</evidence>
<dbReference type="PROSITE" id="PS00107">
    <property type="entry name" value="PROTEIN_KINASE_ATP"/>
    <property type="match status" value="1"/>
</dbReference>
<evidence type="ECO:0000313" key="12">
    <source>
        <dbReference type="EMBL" id="ORX50137.1"/>
    </source>
</evidence>
<feature type="domain" description="Protein kinase" evidence="11">
    <location>
        <begin position="28"/>
        <end position="287"/>
    </location>
</feature>
<dbReference type="Gene3D" id="3.30.200.20">
    <property type="entry name" value="Phosphorylase Kinase, domain 1"/>
    <property type="match status" value="1"/>
</dbReference>
<dbReference type="InterPro" id="IPR045270">
    <property type="entry name" value="STKc_AGC"/>
</dbReference>
<comment type="catalytic activity">
    <reaction evidence="7">
        <text>L-threonyl-[protein] + ATP = O-phospho-L-threonyl-[protein] + ADP + H(+)</text>
        <dbReference type="Rhea" id="RHEA:46608"/>
        <dbReference type="Rhea" id="RHEA-COMP:11060"/>
        <dbReference type="Rhea" id="RHEA-COMP:11605"/>
        <dbReference type="ChEBI" id="CHEBI:15378"/>
        <dbReference type="ChEBI" id="CHEBI:30013"/>
        <dbReference type="ChEBI" id="CHEBI:30616"/>
        <dbReference type="ChEBI" id="CHEBI:61977"/>
        <dbReference type="ChEBI" id="CHEBI:456216"/>
        <dbReference type="EC" id="2.7.11.1"/>
    </reaction>
</comment>
<dbReference type="InterPro" id="IPR011009">
    <property type="entry name" value="Kinase-like_dom_sf"/>
</dbReference>
<dbReference type="PANTHER" id="PTHR24356:SF422">
    <property type="entry name" value="PROTEIN KINASE DOMAIN-CONTAINING PROTEIN"/>
    <property type="match status" value="1"/>
</dbReference>
<proteinExistence type="inferred from homology"/>
<dbReference type="GO" id="GO:0035556">
    <property type="term" value="P:intracellular signal transduction"/>
    <property type="evidence" value="ECO:0007669"/>
    <property type="project" value="TreeGrafter"/>
</dbReference>
<keyword evidence="6 9" id="KW-0067">ATP-binding</keyword>
<accession>A0A1X2GBQ3</accession>
<dbReference type="GO" id="GO:0005524">
    <property type="term" value="F:ATP binding"/>
    <property type="evidence" value="ECO:0007669"/>
    <property type="project" value="UniProtKB-UniRule"/>
</dbReference>
<gene>
    <name evidence="12" type="ORF">DM01DRAFT_1325117</name>
</gene>
<dbReference type="EMBL" id="MCGT01000024">
    <property type="protein sequence ID" value="ORX50137.1"/>
    <property type="molecule type" value="Genomic_DNA"/>
</dbReference>
<dbReference type="PROSITE" id="PS00108">
    <property type="entry name" value="PROTEIN_KINASE_ST"/>
    <property type="match status" value="1"/>
</dbReference>
<dbReference type="InterPro" id="IPR050236">
    <property type="entry name" value="Ser_Thr_kinase_AGC"/>
</dbReference>
<evidence type="ECO:0000256" key="7">
    <source>
        <dbReference type="ARBA" id="ARBA00047899"/>
    </source>
</evidence>
<evidence type="ECO:0000256" key="4">
    <source>
        <dbReference type="ARBA" id="ARBA00022741"/>
    </source>
</evidence>
<dbReference type="OrthoDB" id="354826at2759"/>
<protein>
    <recommendedName>
        <fullName evidence="1">non-specific serine/threonine protein kinase</fullName>
        <ecNumber evidence="1">2.7.11.1</ecNumber>
    </recommendedName>
</protein>
<feature type="binding site" evidence="9">
    <location>
        <position position="57"/>
    </location>
    <ligand>
        <name>ATP</name>
        <dbReference type="ChEBI" id="CHEBI:30616"/>
    </ligand>
</feature>
<evidence type="ECO:0000256" key="6">
    <source>
        <dbReference type="ARBA" id="ARBA00022840"/>
    </source>
</evidence>
<dbReference type="Gene3D" id="1.10.510.10">
    <property type="entry name" value="Transferase(Phosphotransferase) domain 1"/>
    <property type="match status" value="1"/>
</dbReference>
<evidence type="ECO:0000256" key="5">
    <source>
        <dbReference type="ARBA" id="ARBA00022777"/>
    </source>
</evidence>
<dbReference type="PANTHER" id="PTHR24356">
    <property type="entry name" value="SERINE/THREONINE-PROTEIN KINASE"/>
    <property type="match status" value="1"/>
</dbReference>
<evidence type="ECO:0000256" key="3">
    <source>
        <dbReference type="ARBA" id="ARBA00022679"/>
    </source>
</evidence>
<evidence type="ECO:0000256" key="10">
    <source>
        <dbReference type="RuleBase" id="RU000304"/>
    </source>
</evidence>
<comment type="similarity">
    <text evidence="10">Belongs to the protein kinase superfamily.</text>
</comment>
<evidence type="ECO:0000256" key="9">
    <source>
        <dbReference type="PROSITE-ProRule" id="PRU10141"/>
    </source>
</evidence>
<comment type="caution">
    <text evidence="12">The sequence shown here is derived from an EMBL/GenBank/DDBJ whole genome shotgun (WGS) entry which is preliminary data.</text>
</comment>
<dbReference type="InterPro" id="IPR000719">
    <property type="entry name" value="Prot_kinase_dom"/>
</dbReference>
<name>A0A1X2GBQ3_9FUNG</name>
<organism evidence="12 13">
    <name type="scientific">Hesseltinella vesiculosa</name>
    <dbReference type="NCBI Taxonomy" id="101127"/>
    <lineage>
        <taxon>Eukaryota</taxon>
        <taxon>Fungi</taxon>
        <taxon>Fungi incertae sedis</taxon>
        <taxon>Mucoromycota</taxon>
        <taxon>Mucoromycotina</taxon>
        <taxon>Mucoromycetes</taxon>
        <taxon>Mucorales</taxon>
        <taxon>Cunninghamellaceae</taxon>
        <taxon>Hesseltinella</taxon>
    </lineage>
</organism>
<evidence type="ECO:0000259" key="11">
    <source>
        <dbReference type="PROSITE" id="PS50011"/>
    </source>
</evidence>
<sequence length="410" mass="47329">MKWLCLSNHKVAPEPDSVDSQRKVSDQFDLLKLVGQGAFGQVHLIRHKKTKKMFALKSIEKTQCIRRHATTYVVAERQLLEQLSYPLIVNLRYAFQDDSYLYMAMDYMPGGDLRQFMRQHHPQGMPERDVRAIVADLSLSLHYLHQHNVCHRDVKPENILIDAKGHAHLSDFNIATQFHAHQPMQWSKAGSLAYMAPEMLSRQGWTSAIDWWALAIVTFELLYAKRPFEAPSNELLVKAILYQPVTFPSAIPSSHDCRQFIQGLLQKSPHDRIVEDQLNFPFGHAWFQGIQWAQLEQKASTTGLQHLLPKPAYQRLDAQPLISRLAYTSTPPMTLASSESLFQPTLLPSSLAPHFTQKKPRPSSMDDITTVTEQAQWREWLEQSFLPFDYLSIHPRRSISQWRSFIPFCF</sequence>
<dbReference type="SUPFAM" id="SSF56112">
    <property type="entry name" value="Protein kinase-like (PK-like)"/>
    <property type="match status" value="1"/>
</dbReference>
<dbReference type="SMART" id="SM00220">
    <property type="entry name" value="S_TKc"/>
    <property type="match status" value="1"/>
</dbReference>
<keyword evidence="3" id="KW-0808">Transferase</keyword>